<evidence type="ECO:0000313" key="3">
    <source>
        <dbReference type="Proteomes" id="UP000224854"/>
    </source>
</evidence>
<keyword evidence="3" id="KW-1185">Reference proteome</keyword>
<protein>
    <recommendedName>
        <fullName evidence="1">YCII-related domain-containing protein</fullName>
    </recommendedName>
</protein>
<organism evidence="2 3">
    <name type="scientific">Ophiocordyceps australis</name>
    <dbReference type="NCBI Taxonomy" id="1399860"/>
    <lineage>
        <taxon>Eukaryota</taxon>
        <taxon>Fungi</taxon>
        <taxon>Dikarya</taxon>
        <taxon>Ascomycota</taxon>
        <taxon>Pezizomycotina</taxon>
        <taxon>Sordariomycetes</taxon>
        <taxon>Hypocreomycetidae</taxon>
        <taxon>Hypocreales</taxon>
        <taxon>Ophiocordycipitaceae</taxon>
        <taxon>Ophiocordyceps</taxon>
    </lineage>
</organism>
<dbReference type="Gene3D" id="3.30.70.1060">
    <property type="entry name" value="Dimeric alpha+beta barrel"/>
    <property type="match status" value="1"/>
</dbReference>
<dbReference type="PANTHER" id="PTHR33606">
    <property type="entry name" value="PROTEIN YCII"/>
    <property type="match status" value="1"/>
</dbReference>
<dbReference type="InterPro" id="IPR051807">
    <property type="entry name" value="Sec-metab_biosynth-assoc"/>
</dbReference>
<reference evidence="2 3" key="1">
    <citation type="submission" date="2017-06" db="EMBL/GenBank/DDBJ databases">
        <title>Ant-infecting Ophiocordyceps genomes reveal a high diversity of potential behavioral manipulation genes and a possible major role for enterotoxins.</title>
        <authorList>
            <person name="De Bekker C."/>
            <person name="Evans H.C."/>
            <person name="Brachmann A."/>
            <person name="Hughes D.P."/>
        </authorList>
    </citation>
    <scope>NUCLEOTIDE SEQUENCE [LARGE SCALE GENOMIC DNA]</scope>
    <source>
        <strain evidence="2 3">1348a</strain>
    </source>
</reference>
<dbReference type="OrthoDB" id="5519740at2759"/>
<dbReference type="AlphaFoldDB" id="A0A2C5Z4M3"/>
<dbReference type="InterPro" id="IPR011008">
    <property type="entry name" value="Dimeric_a/b-barrel"/>
</dbReference>
<dbReference type="EMBL" id="NJEU01000342">
    <property type="protein sequence ID" value="PHH75967.1"/>
    <property type="molecule type" value="Genomic_DNA"/>
</dbReference>
<evidence type="ECO:0000259" key="1">
    <source>
        <dbReference type="Pfam" id="PF03795"/>
    </source>
</evidence>
<dbReference type="Proteomes" id="UP000224854">
    <property type="component" value="Unassembled WGS sequence"/>
</dbReference>
<proteinExistence type="predicted"/>
<evidence type="ECO:0000313" key="2">
    <source>
        <dbReference type="EMBL" id="PHH75967.1"/>
    </source>
</evidence>
<dbReference type="SUPFAM" id="SSF54909">
    <property type="entry name" value="Dimeric alpha+beta barrel"/>
    <property type="match status" value="1"/>
</dbReference>
<comment type="caution">
    <text evidence="2">The sequence shown here is derived from an EMBL/GenBank/DDBJ whole genome shotgun (WGS) entry which is preliminary data.</text>
</comment>
<dbReference type="InterPro" id="IPR005545">
    <property type="entry name" value="YCII"/>
</dbReference>
<dbReference type="Pfam" id="PF03795">
    <property type="entry name" value="YCII"/>
    <property type="match status" value="1"/>
</dbReference>
<accession>A0A2C5Z4M3</accession>
<dbReference type="PANTHER" id="PTHR33606:SF3">
    <property type="entry name" value="PROTEIN YCII"/>
    <property type="match status" value="1"/>
</dbReference>
<gene>
    <name evidence="2" type="ORF">CDD82_4204</name>
</gene>
<sequence>MASSIAKKYDFIVLVPDKPNAQAKRLQVRPLHMQKLTPKVESGTWKLGGAILNELPKDDNPNGFNFAGSALICVAENKDQVIQQLRDDVYATEGVWDVDNAQIYPFICATR</sequence>
<name>A0A2C5Z4M3_9HYPO</name>
<feature type="domain" description="YCII-related" evidence="1">
    <location>
        <begin position="11"/>
        <end position="97"/>
    </location>
</feature>